<dbReference type="PANTHER" id="PTHR33927:SF1">
    <property type="entry name" value="TRANSMEMBRANE PROTEIN"/>
    <property type="match status" value="1"/>
</dbReference>
<feature type="transmembrane region" description="Helical" evidence="2">
    <location>
        <begin position="136"/>
        <end position="153"/>
    </location>
</feature>
<evidence type="ECO:0000256" key="2">
    <source>
        <dbReference type="SAM" id="Phobius"/>
    </source>
</evidence>
<gene>
    <name evidence="3" type="ORF">CALVIDRAFT_510930</name>
</gene>
<dbReference type="PANTHER" id="PTHR33927">
    <property type="entry name" value="TRANSMEMBRANE PROTEIN"/>
    <property type="match status" value="1"/>
</dbReference>
<dbReference type="Proteomes" id="UP000076738">
    <property type="component" value="Unassembled WGS sequence"/>
</dbReference>
<feature type="compositionally biased region" description="Polar residues" evidence="1">
    <location>
        <begin position="24"/>
        <end position="35"/>
    </location>
</feature>
<name>A0A167Q3Z8_CALVF</name>
<feature type="transmembrane region" description="Helical" evidence="2">
    <location>
        <begin position="280"/>
        <end position="301"/>
    </location>
</feature>
<feature type="region of interest" description="Disordered" evidence="1">
    <location>
        <begin position="74"/>
        <end position="110"/>
    </location>
</feature>
<feature type="region of interest" description="Disordered" evidence="1">
    <location>
        <begin position="1"/>
        <end position="36"/>
    </location>
</feature>
<evidence type="ECO:0008006" key="5">
    <source>
        <dbReference type="Google" id="ProtNLM"/>
    </source>
</evidence>
<feature type="transmembrane region" description="Helical" evidence="2">
    <location>
        <begin position="182"/>
        <end position="202"/>
    </location>
</feature>
<evidence type="ECO:0000256" key="1">
    <source>
        <dbReference type="SAM" id="MobiDB-lite"/>
    </source>
</evidence>
<proteinExistence type="predicted"/>
<feature type="compositionally biased region" description="Basic and acidic residues" evidence="1">
    <location>
        <begin position="82"/>
        <end position="100"/>
    </location>
</feature>
<dbReference type="EMBL" id="KV417272">
    <property type="protein sequence ID" value="KZO99389.1"/>
    <property type="molecule type" value="Genomic_DNA"/>
</dbReference>
<feature type="transmembrane region" description="Helical" evidence="2">
    <location>
        <begin position="159"/>
        <end position="177"/>
    </location>
</feature>
<keyword evidence="2" id="KW-1133">Transmembrane helix</keyword>
<dbReference type="InterPro" id="IPR052979">
    <property type="entry name" value="Adenylate-forming_domain"/>
</dbReference>
<organism evidence="3 4">
    <name type="scientific">Calocera viscosa (strain TUFC12733)</name>
    <dbReference type="NCBI Taxonomy" id="1330018"/>
    <lineage>
        <taxon>Eukaryota</taxon>
        <taxon>Fungi</taxon>
        <taxon>Dikarya</taxon>
        <taxon>Basidiomycota</taxon>
        <taxon>Agaricomycotina</taxon>
        <taxon>Dacrymycetes</taxon>
        <taxon>Dacrymycetales</taxon>
        <taxon>Dacrymycetaceae</taxon>
        <taxon>Calocera</taxon>
    </lineage>
</organism>
<dbReference type="OrthoDB" id="3142841at2759"/>
<dbReference type="AlphaFoldDB" id="A0A167Q3Z8"/>
<accession>A0A167Q3Z8</accession>
<feature type="compositionally biased region" description="Polar residues" evidence="1">
    <location>
        <begin position="1"/>
        <end position="14"/>
    </location>
</feature>
<sequence>MSSSTDKPVSARSSISEHTRVASLPQTPAPNNTIPSPLEAATHIYHANHLASESTLYLAAPDLTNSAGIINVDQSSEGTARNLEERAPERPAENTEERPKQPPPPKLNYFQQRRNELKTAPWWVKFRLIFNTYRKLCITVAVFNALAIYFASIGKFQYAATHPGAFIVGNLCVAVLVRNECFLRLLFLIINTLFAKWSPIWVRTGISSVLQHLGGIHSGCASSGLAWMIWRTVQIVRLSGWSGPALNAFGIITCTTLGITFFAGWPVVRNRAHNFFERWHRFLGWTSLVMTWVFSMIATQFNTMTLRWEFNPMAVPEAQEFWFVLVMTFCIVLPWTMTRRVPIEIEIPKKKTVAVIKFRRGMQQGLLGRISHHAVWEYHLFGLISVSPKADCHYMICGVQGDFTRSLVERRPTHIWTRELKLPHVSHTSKLYHKGLRVCTGTGIGSGLSTCMQSPNWFLIWIGSDFRNTFGDTIVDLMENNVGEERRIIWDSKARKARPNVVQLIKETYDSWGAEVVFITSNYQGNMEMMEGCKQLGLPCYGTLWDF</sequence>
<keyword evidence="2" id="KW-0472">Membrane</keyword>
<keyword evidence="4" id="KW-1185">Reference proteome</keyword>
<feature type="transmembrane region" description="Helical" evidence="2">
    <location>
        <begin position="321"/>
        <end position="341"/>
    </location>
</feature>
<feature type="transmembrane region" description="Helical" evidence="2">
    <location>
        <begin position="248"/>
        <end position="268"/>
    </location>
</feature>
<protein>
    <recommendedName>
        <fullName evidence="5">Non-ribosomal peptide synthetase</fullName>
    </recommendedName>
</protein>
<reference evidence="3 4" key="1">
    <citation type="journal article" date="2016" name="Mol. Biol. Evol.">
        <title>Comparative Genomics of Early-Diverging Mushroom-Forming Fungi Provides Insights into the Origins of Lignocellulose Decay Capabilities.</title>
        <authorList>
            <person name="Nagy L.G."/>
            <person name="Riley R."/>
            <person name="Tritt A."/>
            <person name="Adam C."/>
            <person name="Daum C."/>
            <person name="Floudas D."/>
            <person name="Sun H."/>
            <person name="Yadav J.S."/>
            <person name="Pangilinan J."/>
            <person name="Larsson K.H."/>
            <person name="Matsuura K."/>
            <person name="Barry K."/>
            <person name="Labutti K."/>
            <person name="Kuo R."/>
            <person name="Ohm R.A."/>
            <person name="Bhattacharya S.S."/>
            <person name="Shirouzu T."/>
            <person name="Yoshinaga Y."/>
            <person name="Martin F.M."/>
            <person name="Grigoriev I.V."/>
            <person name="Hibbett D.S."/>
        </authorList>
    </citation>
    <scope>NUCLEOTIDE SEQUENCE [LARGE SCALE GENOMIC DNA]</scope>
    <source>
        <strain evidence="3 4">TUFC12733</strain>
    </source>
</reference>
<evidence type="ECO:0000313" key="4">
    <source>
        <dbReference type="Proteomes" id="UP000076738"/>
    </source>
</evidence>
<evidence type="ECO:0000313" key="3">
    <source>
        <dbReference type="EMBL" id="KZO99389.1"/>
    </source>
</evidence>
<keyword evidence="2" id="KW-0812">Transmembrane</keyword>